<dbReference type="Proteomes" id="UP000287352">
    <property type="component" value="Unassembled WGS sequence"/>
</dbReference>
<protein>
    <submittedName>
        <fullName evidence="1">Uncharacterized protein</fullName>
    </submittedName>
</protein>
<sequence>MEWGKVGNFGEVLSKRGVGREVCLHARILWMTKREQIEKKVLQW</sequence>
<proteinExistence type="predicted"/>
<dbReference type="AlphaFoldDB" id="A0A402A5N1"/>
<gene>
    <name evidence="1" type="ORF">KTT_42690</name>
</gene>
<keyword evidence="2" id="KW-1185">Reference proteome</keyword>
<organism evidence="1 2">
    <name type="scientific">Tengunoibacter tsumagoiensis</name>
    <dbReference type="NCBI Taxonomy" id="2014871"/>
    <lineage>
        <taxon>Bacteria</taxon>
        <taxon>Bacillati</taxon>
        <taxon>Chloroflexota</taxon>
        <taxon>Ktedonobacteria</taxon>
        <taxon>Ktedonobacterales</taxon>
        <taxon>Dictyobacteraceae</taxon>
        <taxon>Tengunoibacter</taxon>
    </lineage>
</organism>
<evidence type="ECO:0000313" key="2">
    <source>
        <dbReference type="Proteomes" id="UP000287352"/>
    </source>
</evidence>
<comment type="caution">
    <text evidence="1">The sequence shown here is derived from an EMBL/GenBank/DDBJ whole genome shotgun (WGS) entry which is preliminary data.</text>
</comment>
<evidence type="ECO:0000313" key="1">
    <source>
        <dbReference type="EMBL" id="GCE14410.1"/>
    </source>
</evidence>
<dbReference type="EMBL" id="BIFR01000001">
    <property type="protein sequence ID" value="GCE14410.1"/>
    <property type="molecule type" value="Genomic_DNA"/>
</dbReference>
<name>A0A402A5N1_9CHLR</name>
<reference evidence="2" key="1">
    <citation type="submission" date="2018-12" db="EMBL/GenBank/DDBJ databases">
        <title>Tengunoibacter tsumagoiensis gen. nov., sp. nov., Dictyobacter kobayashii sp. nov., D. alpinus sp. nov., and D. joshuensis sp. nov. and description of Dictyobacteraceae fam. nov. within the order Ktedonobacterales isolated from Tengu-no-mugimeshi.</title>
        <authorList>
            <person name="Wang C.M."/>
            <person name="Zheng Y."/>
            <person name="Sakai Y."/>
            <person name="Toyoda A."/>
            <person name="Minakuchi Y."/>
            <person name="Abe K."/>
            <person name="Yokota A."/>
            <person name="Yabe S."/>
        </authorList>
    </citation>
    <scope>NUCLEOTIDE SEQUENCE [LARGE SCALE GENOMIC DNA]</scope>
    <source>
        <strain evidence="2">Uno3</strain>
    </source>
</reference>
<accession>A0A402A5N1</accession>